<gene>
    <name evidence="2" type="ORF">JY651_14030</name>
</gene>
<name>A0ABX7PC11_9BACT</name>
<sequence length="559" mass="58410">MQEFRENHPDEFAAEEAAAKKLNDALNDPKLLEAAKSNPDVAKESVDAAKSLGESSQAKGALEWAGKALDPKGPAGTAFEGLKDQIDEDVISPALTTASGQLLAENNGDAQAALKQLTEITKPLVTLAKGGAAIKNGIQTIKAALESGDPNPLRQLSQSGGKLGTALAGVGVAFGLATATSDAKRGEWGNFVKDLANTGRSGAQAAASVMRTLGESGRIAAQTGEKAAAFLSRLAPAFGVVANSVVLADHFKDFLDDPSVGGGVQAFGDAVAVVGAGLGTVLPGVGQIVEGVGLVLSAFGGLLVNKEKQEALDNESEGILKEMGVDGDVAKTLAHGDDQPERLSKDLGLSPAQIQDLAKRYPTIFDAPGLGQSVIDAAKACGMKGQDAVGFVDALSKGNPDFAWDLLGVKPNIQGDGTHPTSTDDSWRAYVQGRYPDAYAYAQQHAPDLFGKSAESRLKADRDFEQNAGMMDFPLVYARLCDKNKGDEAYTSEFINRMKDNGYLDNFVRFIDQNGLDMDRSGAKAALDAAVKTGVLSEADIQKYMNGSNGDAWHSILGR</sequence>
<dbReference type="Proteomes" id="UP000662747">
    <property type="component" value="Chromosome"/>
</dbReference>
<reference evidence="2 3" key="1">
    <citation type="submission" date="2021-02" db="EMBL/GenBank/DDBJ databases">
        <title>De Novo genome assembly of isolated myxobacteria.</title>
        <authorList>
            <person name="Stevens D.C."/>
        </authorList>
    </citation>
    <scope>NUCLEOTIDE SEQUENCE [LARGE SCALE GENOMIC DNA]</scope>
    <source>
        <strain evidence="3">SCPEA02</strain>
    </source>
</reference>
<dbReference type="EMBL" id="CP071090">
    <property type="protein sequence ID" value="QSQ28103.1"/>
    <property type="molecule type" value="Genomic_DNA"/>
</dbReference>
<accession>A0ABX7PC11</accession>
<protein>
    <submittedName>
        <fullName evidence="2">Uncharacterized protein</fullName>
    </submittedName>
</protein>
<proteinExistence type="predicted"/>
<keyword evidence="3" id="KW-1185">Reference proteome</keyword>
<evidence type="ECO:0000313" key="3">
    <source>
        <dbReference type="Proteomes" id="UP000662747"/>
    </source>
</evidence>
<feature type="region of interest" description="Disordered" evidence="1">
    <location>
        <begin position="34"/>
        <end position="57"/>
    </location>
</feature>
<feature type="region of interest" description="Disordered" evidence="1">
    <location>
        <begin position="1"/>
        <end position="20"/>
    </location>
</feature>
<evidence type="ECO:0000313" key="2">
    <source>
        <dbReference type="EMBL" id="QSQ28103.1"/>
    </source>
</evidence>
<organism evidence="2 3">
    <name type="scientific">Pyxidicoccus parkwayensis</name>
    <dbReference type="NCBI Taxonomy" id="2813578"/>
    <lineage>
        <taxon>Bacteria</taxon>
        <taxon>Pseudomonadati</taxon>
        <taxon>Myxococcota</taxon>
        <taxon>Myxococcia</taxon>
        <taxon>Myxococcales</taxon>
        <taxon>Cystobacterineae</taxon>
        <taxon>Myxococcaceae</taxon>
        <taxon>Pyxidicoccus</taxon>
    </lineage>
</organism>
<evidence type="ECO:0000256" key="1">
    <source>
        <dbReference type="SAM" id="MobiDB-lite"/>
    </source>
</evidence>